<proteinExistence type="predicted"/>
<name>A0A7W7KCL0_9SPHN</name>
<feature type="signal peptide" evidence="2">
    <location>
        <begin position="1"/>
        <end position="25"/>
    </location>
</feature>
<evidence type="ECO:0008006" key="5">
    <source>
        <dbReference type="Google" id="ProtNLM"/>
    </source>
</evidence>
<feature type="chain" id="PRO_5030925817" description="PEP-CTERM protein-sorting domain-containing protein" evidence="2">
    <location>
        <begin position="26"/>
        <end position="413"/>
    </location>
</feature>
<keyword evidence="1" id="KW-0812">Transmembrane</keyword>
<gene>
    <name evidence="3" type="ORF">HNO88_003670</name>
</gene>
<evidence type="ECO:0000313" key="4">
    <source>
        <dbReference type="Proteomes" id="UP000555448"/>
    </source>
</evidence>
<dbReference type="NCBIfam" id="NF038132">
    <property type="entry name" value="PEP_NF038132"/>
    <property type="match status" value="1"/>
</dbReference>
<dbReference type="RefSeq" id="WP_184248917.1">
    <property type="nucleotide sequence ID" value="NZ_JACHLR010000020.1"/>
</dbReference>
<reference evidence="3 4" key="1">
    <citation type="submission" date="2020-08" db="EMBL/GenBank/DDBJ databases">
        <title>Functional genomics of gut bacteria from endangered species of beetles.</title>
        <authorList>
            <person name="Carlos-Shanley C."/>
        </authorList>
    </citation>
    <scope>NUCLEOTIDE SEQUENCE [LARGE SCALE GENOMIC DNA]</scope>
    <source>
        <strain evidence="3 4">S00245</strain>
    </source>
</reference>
<evidence type="ECO:0000256" key="1">
    <source>
        <dbReference type="SAM" id="Phobius"/>
    </source>
</evidence>
<feature type="transmembrane region" description="Helical" evidence="1">
    <location>
        <begin position="383"/>
        <end position="400"/>
    </location>
</feature>
<dbReference type="Proteomes" id="UP000555448">
    <property type="component" value="Unassembled WGS sequence"/>
</dbReference>
<keyword evidence="1" id="KW-0472">Membrane</keyword>
<keyword evidence="4" id="KW-1185">Reference proteome</keyword>
<accession>A0A7W7KCL0</accession>
<dbReference type="EMBL" id="JACHLR010000020">
    <property type="protein sequence ID" value="MBB4860327.1"/>
    <property type="molecule type" value="Genomic_DNA"/>
</dbReference>
<evidence type="ECO:0000256" key="2">
    <source>
        <dbReference type="SAM" id="SignalP"/>
    </source>
</evidence>
<keyword evidence="1" id="KW-1133">Transmembrane helix</keyword>
<keyword evidence="2" id="KW-0732">Signal</keyword>
<comment type="caution">
    <text evidence="3">The sequence shown here is derived from an EMBL/GenBank/DDBJ whole genome shotgun (WGS) entry which is preliminary data.</text>
</comment>
<evidence type="ECO:0000313" key="3">
    <source>
        <dbReference type="EMBL" id="MBB4860327.1"/>
    </source>
</evidence>
<organism evidence="3 4">
    <name type="scientific">Novosphingobium chloroacetimidivorans</name>
    <dbReference type="NCBI Taxonomy" id="1428314"/>
    <lineage>
        <taxon>Bacteria</taxon>
        <taxon>Pseudomonadati</taxon>
        <taxon>Pseudomonadota</taxon>
        <taxon>Alphaproteobacteria</taxon>
        <taxon>Sphingomonadales</taxon>
        <taxon>Sphingomonadaceae</taxon>
        <taxon>Novosphingobium</taxon>
    </lineage>
</organism>
<protein>
    <recommendedName>
        <fullName evidence="5">PEP-CTERM protein-sorting domain-containing protein</fullName>
    </recommendedName>
</protein>
<sequence>MKFAKRLILCSILTGWMVSPSTAIAATCIGNCGKVEGSFSGSVTPAPTNSGSYDWVSTTNGQSGAARIPGFTGSATTGSELISDSFFGAIGQKVSFYFNYITSDGSGFADYGFAQLINSTTGSVANLFTARTQPSGTIAPGLNLPPVEATLTPASVPIIPGSPVWQPLGGSSGTCYSAGCGYTGWIQSEYEIAEAGTYQLRFGAANWSDTAYQSGLAFSGLVLDGNVIGDGSSFESPLLPSEIDPETGAFEFEFIASPNIPVVVDPDVATGYDFSSSLGILTAEFEFLGDNEYSLSFLDGLGVLQNTTFAPAVGKIFDFSQYSPLGVTDFTVTGIDTSLMLDPTDTTAFKTKLTFAAQSATPVNLTQTPLTTFVDPVAAVPETSTWVMMIMGIGFVGFTMRRRAGQVMSPTVA</sequence>
<dbReference type="AlphaFoldDB" id="A0A7W7KCL0"/>